<comment type="caution">
    <text evidence="2">The sequence shown here is derived from an EMBL/GenBank/DDBJ whole genome shotgun (WGS) entry which is preliminary data.</text>
</comment>
<dbReference type="RefSeq" id="WP_132950282.1">
    <property type="nucleotide sequence ID" value="NZ_SLXU01000001.1"/>
</dbReference>
<dbReference type="EMBL" id="SLXU01000001">
    <property type="protein sequence ID" value="TCP63358.1"/>
    <property type="molecule type" value="Genomic_DNA"/>
</dbReference>
<accession>A0A4R2RKL9</accession>
<evidence type="ECO:0000313" key="3">
    <source>
        <dbReference type="Proteomes" id="UP000295050"/>
    </source>
</evidence>
<dbReference type="Proteomes" id="UP000295050">
    <property type="component" value="Unassembled WGS sequence"/>
</dbReference>
<sequence length="60" mass="6862">MNLHWLIRASRWARNPPSPARVKLVLAIIAICMALFIVEHVLGWPDWLTVNSTPRGRIGF</sequence>
<protein>
    <submittedName>
        <fullName evidence="2">Uncharacterized protein</fullName>
    </submittedName>
</protein>
<keyword evidence="1" id="KW-0812">Transmembrane</keyword>
<keyword evidence="3" id="KW-1185">Reference proteome</keyword>
<reference evidence="2 3" key="1">
    <citation type="submission" date="2019-03" db="EMBL/GenBank/DDBJ databases">
        <title>Genomic Encyclopedia of Type Strains, Phase IV (KMG-IV): sequencing the most valuable type-strain genomes for metagenomic binning, comparative biology and taxonomic classification.</title>
        <authorList>
            <person name="Goeker M."/>
        </authorList>
    </citation>
    <scope>NUCLEOTIDE SEQUENCE [LARGE SCALE GENOMIC DNA]</scope>
    <source>
        <strain evidence="2 3">DSM 24766</strain>
    </source>
</reference>
<evidence type="ECO:0000256" key="1">
    <source>
        <dbReference type="SAM" id="Phobius"/>
    </source>
</evidence>
<keyword evidence="1" id="KW-0472">Membrane</keyword>
<evidence type="ECO:0000313" key="2">
    <source>
        <dbReference type="EMBL" id="TCP63358.1"/>
    </source>
</evidence>
<proteinExistence type="predicted"/>
<dbReference type="OrthoDB" id="7283678at2"/>
<gene>
    <name evidence="2" type="ORF">EV663_101627</name>
</gene>
<name>A0A4R2RKL9_9RHOB</name>
<feature type="transmembrane region" description="Helical" evidence="1">
    <location>
        <begin position="20"/>
        <end position="38"/>
    </location>
</feature>
<keyword evidence="1" id="KW-1133">Transmembrane helix</keyword>
<dbReference type="AlphaFoldDB" id="A0A4R2RKL9"/>
<organism evidence="2 3">
    <name type="scientific">Rhodovulum bhavnagarense</name>
    <dbReference type="NCBI Taxonomy" id="992286"/>
    <lineage>
        <taxon>Bacteria</taxon>
        <taxon>Pseudomonadati</taxon>
        <taxon>Pseudomonadota</taxon>
        <taxon>Alphaproteobacteria</taxon>
        <taxon>Rhodobacterales</taxon>
        <taxon>Paracoccaceae</taxon>
        <taxon>Rhodovulum</taxon>
    </lineage>
</organism>